<accession>A0A318KWC5</accession>
<dbReference type="AlphaFoldDB" id="A0A318KWC5"/>
<reference evidence="1 2" key="1">
    <citation type="submission" date="2018-05" db="EMBL/GenBank/DDBJ databases">
        <title>Genomic Encyclopedia of Type Strains, Phase IV (KMG-IV): sequencing the most valuable type-strain genomes for metagenomic binning, comparative biology and taxonomic classification.</title>
        <authorList>
            <person name="Goeker M."/>
        </authorList>
    </citation>
    <scope>NUCLEOTIDE SEQUENCE [LARGE SCALE GENOMIC DNA]</scope>
    <source>
        <strain evidence="1 2">DSM 29661</strain>
    </source>
</reference>
<dbReference type="EMBL" id="QJKI01000005">
    <property type="protein sequence ID" value="PXX79976.1"/>
    <property type="molecule type" value="Genomic_DNA"/>
</dbReference>
<sequence>MFMLDGDWLLLPLALAVLLWGARQADSERVARLMSGEGDADALSMLFEPRRSHSLLPLDHFTCRDLMFYRAGWPVYRFLRSSRCWFEFVGEREQVGALTEQHILVFPGVVYRKREDVALDEAPARQR</sequence>
<dbReference type="Proteomes" id="UP000247555">
    <property type="component" value="Unassembled WGS sequence"/>
</dbReference>
<keyword evidence="2" id="KW-1185">Reference proteome</keyword>
<evidence type="ECO:0000313" key="2">
    <source>
        <dbReference type="Proteomes" id="UP000247555"/>
    </source>
</evidence>
<organism evidence="1 2">
    <name type="scientific">Rivihabitans pingtungensis</name>
    <dbReference type="NCBI Taxonomy" id="1054498"/>
    <lineage>
        <taxon>Bacteria</taxon>
        <taxon>Pseudomonadati</taxon>
        <taxon>Pseudomonadota</taxon>
        <taxon>Betaproteobacteria</taxon>
        <taxon>Neisseriales</taxon>
        <taxon>Aquaspirillaceae</taxon>
        <taxon>Rivihabitans</taxon>
    </lineage>
</organism>
<evidence type="ECO:0000313" key="1">
    <source>
        <dbReference type="EMBL" id="PXX79976.1"/>
    </source>
</evidence>
<comment type="caution">
    <text evidence="1">The sequence shown here is derived from an EMBL/GenBank/DDBJ whole genome shotgun (WGS) entry which is preliminary data.</text>
</comment>
<protein>
    <submittedName>
        <fullName evidence="1">Uncharacterized protein</fullName>
    </submittedName>
</protein>
<proteinExistence type="predicted"/>
<name>A0A318KWC5_9NEIS</name>
<gene>
    <name evidence="1" type="ORF">DFR34_105180</name>
</gene>